<dbReference type="GO" id="GO:0042626">
    <property type="term" value="F:ATPase-coupled transmembrane transporter activity"/>
    <property type="evidence" value="ECO:0007669"/>
    <property type="project" value="TreeGrafter"/>
</dbReference>
<feature type="transmembrane region" description="Helical" evidence="10">
    <location>
        <begin position="573"/>
        <end position="590"/>
    </location>
</feature>
<dbReference type="InterPro" id="IPR027417">
    <property type="entry name" value="P-loop_NTPase"/>
</dbReference>
<dbReference type="Pfam" id="PF00005">
    <property type="entry name" value="ABC_tran"/>
    <property type="match status" value="2"/>
</dbReference>
<dbReference type="PANTHER" id="PTHR43553:SF24">
    <property type="entry name" value="ENERGY-COUPLING FACTOR TRANSPORTER ATP-BINDING PROTEIN ECFA1"/>
    <property type="match status" value="1"/>
</dbReference>
<evidence type="ECO:0000256" key="8">
    <source>
        <dbReference type="ARBA" id="ARBA00023136"/>
    </source>
</evidence>
<evidence type="ECO:0000313" key="12">
    <source>
        <dbReference type="EMBL" id="AEE17560.1"/>
    </source>
</evidence>
<dbReference type="InterPro" id="IPR017871">
    <property type="entry name" value="ABC_transporter-like_CS"/>
</dbReference>
<dbReference type="Gene3D" id="3.40.50.300">
    <property type="entry name" value="P-loop containing nucleotide triphosphate hydrolases"/>
    <property type="match status" value="2"/>
</dbReference>
<keyword evidence="8 10" id="KW-0472">Membrane</keyword>
<dbReference type="GO" id="GO:0005524">
    <property type="term" value="F:ATP binding"/>
    <property type="evidence" value="ECO:0007669"/>
    <property type="project" value="UniProtKB-KW"/>
</dbReference>
<feature type="compositionally biased region" description="Low complexity" evidence="9">
    <location>
        <begin position="459"/>
        <end position="468"/>
    </location>
</feature>
<evidence type="ECO:0000256" key="10">
    <source>
        <dbReference type="SAM" id="Phobius"/>
    </source>
</evidence>
<accession>F4LKK4</accession>
<dbReference type="InterPro" id="IPR003593">
    <property type="entry name" value="AAA+_ATPase"/>
</dbReference>
<keyword evidence="6" id="KW-0067">ATP-binding</keyword>
<keyword evidence="13" id="KW-1185">Reference proteome</keyword>
<feature type="transmembrane region" description="Helical" evidence="10">
    <location>
        <begin position="639"/>
        <end position="663"/>
    </location>
</feature>
<dbReference type="Pfam" id="PF02361">
    <property type="entry name" value="CbiQ"/>
    <property type="match status" value="1"/>
</dbReference>
<dbReference type="GO" id="GO:0043190">
    <property type="term" value="C:ATP-binding cassette (ABC) transporter complex"/>
    <property type="evidence" value="ECO:0007669"/>
    <property type="project" value="TreeGrafter"/>
</dbReference>
<comment type="subcellular location">
    <subcellularLocation>
        <location evidence="1">Membrane</location>
        <topology evidence="1">Multi-pass membrane protein</topology>
    </subcellularLocation>
</comment>
<evidence type="ECO:0000256" key="7">
    <source>
        <dbReference type="ARBA" id="ARBA00022989"/>
    </source>
</evidence>
<feature type="domain" description="ABC transporter" evidence="11">
    <location>
        <begin position="4"/>
        <end position="226"/>
    </location>
</feature>
<dbReference type="InterPro" id="IPR003339">
    <property type="entry name" value="ABC/ECF_trnsptr_transmembrane"/>
</dbReference>
<dbReference type="SUPFAM" id="SSF52540">
    <property type="entry name" value="P-loop containing nucleoside triphosphate hydrolases"/>
    <property type="match status" value="2"/>
</dbReference>
<dbReference type="KEGG" id="tbe:Trebr_2145"/>
<evidence type="ECO:0000256" key="6">
    <source>
        <dbReference type="ARBA" id="ARBA00022840"/>
    </source>
</evidence>
<evidence type="ECO:0000256" key="9">
    <source>
        <dbReference type="SAM" id="MobiDB-lite"/>
    </source>
</evidence>
<dbReference type="CDD" id="cd03225">
    <property type="entry name" value="ABC_cobalt_CbiO_domain1"/>
    <property type="match status" value="2"/>
</dbReference>
<dbReference type="HOGENOM" id="CLU_000604_38_1_12"/>
<keyword evidence="4 10" id="KW-0812">Transmembrane</keyword>
<dbReference type="PROSITE" id="PS50893">
    <property type="entry name" value="ABC_TRANSPORTER_2"/>
    <property type="match status" value="2"/>
</dbReference>
<evidence type="ECO:0000256" key="1">
    <source>
        <dbReference type="ARBA" id="ARBA00004141"/>
    </source>
</evidence>
<feature type="compositionally biased region" description="Polar residues" evidence="9">
    <location>
        <begin position="471"/>
        <end position="497"/>
    </location>
</feature>
<feature type="region of interest" description="Disordered" evidence="9">
    <location>
        <begin position="454"/>
        <end position="513"/>
    </location>
</feature>
<protein>
    <submittedName>
        <fullName evidence="12">ABC transporter related protein</fullName>
    </submittedName>
</protein>
<dbReference type="RefSeq" id="WP_013759262.1">
    <property type="nucleotide sequence ID" value="NC_015500.1"/>
</dbReference>
<dbReference type="GO" id="GO:0016887">
    <property type="term" value="F:ATP hydrolysis activity"/>
    <property type="evidence" value="ECO:0007669"/>
    <property type="project" value="InterPro"/>
</dbReference>
<dbReference type="InterPro" id="IPR003439">
    <property type="entry name" value="ABC_transporter-like_ATP-bd"/>
</dbReference>
<dbReference type="CDD" id="cd16914">
    <property type="entry name" value="EcfT"/>
    <property type="match status" value="1"/>
</dbReference>
<dbReference type="STRING" id="906968.Trebr_2145"/>
<dbReference type="SMART" id="SM00382">
    <property type="entry name" value="AAA"/>
    <property type="match status" value="2"/>
</dbReference>
<keyword evidence="5" id="KW-0547">Nucleotide-binding</keyword>
<dbReference type="eggNOG" id="COG1129">
    <property type="taxonomic scope" value="Bacteria"/>
</dbReference>
<keyword evidence="3" id="KW-0813">Transport</keyword>
<feature type="transmembrane region" description="Helical" evidence="10">
    <location>
        <begin position="684"/>
        <end position="704"/>
    </location>
</feature>
<reference evidence="13" key="1">
    <citation type="submission" date="2011-04" db="EMBL/GenBank/DDBJ databases">
        <title>The complete genome of Treponema brennaborense DSM 12168.</title>
        <authorList>
            <person name="Lucas S."/>
            <person name="Han J."/>
            <person name="Lapidus A."/>
            <person name="Bruce D."/>
            <person name="Goodwin L."/>
            <person name="Pitluck S."/>
            <person name="Peters L."/>
            <person name="Kyrpides N."/>
            <person name="Mavromatis K."/>
            <person name="Ivanova N."/>
            <person name="Mikhailova N."/>
            <person name="Pagani I."/>
            <person name="Teshima H."/>
            <person name="Detter J.C."/>
            <person name="Tapia R."/>
            <person name="Han C."/>
            <person name="Land M."/>
            <person name="Hauser L."/>
            <person name="Markowitz V."/>
            <person name="Cheng J.-F."/>
            <person name="Hugenholtz P."/>
            <person name="Woyke T."/>
            <person name="Wu D."/>
            <person name="Gronow S."/>
            <person name="Wellnitz S."/>
            <person name="Brambilla E."/>
            <person name="Klenk H.-P."/>
            <person name="Eisen J.A."/>
        </authorList>
    </citation>
    <scope>NUCLEOTIDE SEQUENCE [LARGE SCALE GENOMIC DNA]</scope>
    <source>
        <strain evidence="13">DSM 12168 / CIP 105900 / DD5/3</strain>
    </source>
</reference>
<comment type="similarity">
    <text evidence="2">Belongs to the ABC transporter superfamily.</text>
</comment>
<organism evidence="12 13">
    <name type="scientific">Treponema brennaborense (strain DSM 12168 / CIP 105900 / DD5/3)</name>
    <dbReference type="NCBI Taxonomy" id="906968"/>
    <lineage>
        <taxon>Bacteria</taxon>
        <taxon>Pseudomonadati</taxon>
        <taxon>Spirochaetota</taxon>
        <taxon>Spirochaetia</taxon>
        <taxon>Spirochaetales</taxon>
        <taxon>Treponemataceae</taxon>
        <taxon>Treponema</taxon>
    </lineage>
</organism>
<dbReference type="AlphaFoldDB" id="F4LKK4"/>
<evidence type="ECO:0000313" key="13">
    <source>
        <dbReference type="Proteomes" id="UP000006546"/>
    </source>
</evidence>
<evidence type="ECO:0000256" key="3">
    <source>
        <dbReference type="ARBA" id="ARBA00022448"/>
    </source>
</evidence>
<evidence type="ECO:0000256" key="4">
    <source>
        <dbReference type="ARBA" id="ARBA00022692"/>
    </source>
</evidence>
<dbReference type="EMBL" id="CP002696">
    <property type="protein sequence ID" value="AEE17560.1"/>
    <property type="molecule type" value="Genomic_DNA"/>
</dbReference>
<evidence type="ECO:0000259" key="11">
    <source>
        <dbReference type="PROSITE" id="PS50893"/>
    </source>
</evidence>
<dbReference type="InterPro" id="IPR015856">
    <property type="entry name" value="ABC_transpr_CbiO/EcfA_su"/>
</dbReference>
<evidence type="ECO:0000256" key="5">
    <source>
        <dbReference type="ARBA" id="ARBA00022741"/>
    </source>
</evidence>
<sequence length="761" mass="81265">MKILQVDSVSYAYTGSGIAAVKDVSFTLERGGYLAVLGTNGSGKSTLARLICGFMDPSAGTISFIRGTKTGIVFQSPNDQIVAGIVGSDTAFGPQNLGLNDFEVQRRTNESLAVTGLGSKIEEKTSTLSQGQKQKLAFSGILALQPDVLILDEAASMLDPVSRAEMLDFLDYWNSRGFSVIHITHDIDEARRAKQVIALEDGKLIFNGLQTEFRENTELLYRLFGDPLDSLAKTDSGDRNRQKTEADALVFDDISFSYDPAKPLFSGFSLSIEQGSLNALMGAAGCGKSTLLEIAAGLLTPASGAVKSETRPALALQDSEHALFEEFAGDDVAYGPRNNGVSGKKLRDTVKAAMDATGLPFDRFADRYTFRLSGGEKRKLSLAGIIALDTPVMMFDEPTAGLDPVSRRAVIQILQKIAAAGKTVFFSTHREDEAAAADRVIRLANAQDGTVFLTGDTNGSSAAPGSGAKSPDNSSAAPGSTAKSPDNSSAAPGSTAKSPDGGEPAENVRIGTTLPEQPPLAGAKLLAFFANCGSIFSAGSRKNSFIQKLPAVAKYVVFGVLFITSFLMQTVFYSAAAIAVILLYAAAARYPLKKLFRSFGKILPWALLFFAFQLFFLPQGRGDTVYYASKLLTVTDTKLNAGAITILHLTAAFVSLAVFVYSITEREVLDGLEALLAPFALMRVPVRHLVLIVGIIFRFIPLLAEEAALIVKVQLIRGGLGQAKGLTGRIRMILPLVVPLIMRTLKRADILADALTARFYS</sequence>
<dbReference type="PROSITE" id="PS00211">
    <property type="entry name" value="ABC_TRANSPORTER_1"/>
    <property type="match status" value="2"/>
</dbReference>
<dbReference type="InterPro" id="IPR050095">
    <property type="entry name" value="ECF_ABC_transporter_ATP-bd"/>
</dbReference>
<dbReference type="Proteomes" id="UP000006546">
    <property type="component" value="Chromosome"/>
</dbReference>
<name>F4LKK4_TREBD</name>
<proteinExistence type="inferred from homology"/>
<evidence type="ECO:0000256" key="2">
    <source>
        <dbReference type="ARBA" id="ARBA00005417"/>
    </source>
</evidence>
<dbReference type="OrthoDB" id="9805565at2"/>
<feature type="transmembrane region" description="Helical" evidence="10">
    <location>
        <begin position="602"/>
        <end position="619"/>
    </location>
</feature>
<gene>
    <name evidence="12" type="ordered locus">Trebr_2145</name>
</gene>
<dbReference type="PANTHER" id="PTHR43553">
    <property type="entry name" value="HEAVY METAL TRANSPORTER"/>
    <property type="match status" value="1"/>
</dbReference>
<keyword evidence="7 10" id="KW-1133">Transmembrane helix</keyword>
<feature type="domain" description="ABC transporter" evidence="11">
    <location>
        <begin position="249"/>
        <end position="473"/>
    </location>
</feature>